<feature type="signal peptide" evidence="2">
    <location>
        <begin position="1"/>
        <end position="18"/>
    </location>
</feature>
<sequence length="333" mass="34971">MKIYMYSALLAFAASTHAFTLAPKSRASVVLNSSPPGPLANGPGGQGGAQITGGASPYNGPVTGGPGGSISGKMLENEYYPSKPPTGKTKAADLLFSRDIATLPAATTIQGGALKTWSFPSSDVDRLVVSMTSDHPTLDTMTHEGRLLHAKVDLCQGPNNTPLQMIVKSGKGKLRPFKAIIETPGGHSSLFIRNIGNLEFPIMACVEAAMEDASMAGGAASEFKTVSKSVYDMANPKTLQGGSVVTFPLQSSIASVKVMLKTEGRPLNALIELVQGPNSVKHTIDLYTEHGIDRPFFCVITSPGAENVIRVVNTAPVEFPLTVGVEPYVVETN</sequence>
<organism evidence="3 4">
    <name type="scientific">Seminavis robusta</name>
    <dbReference type="NCBI Taxonomy" id="568900"/>
    <lineage>
        <taxon>Eukaryota</taxon>
        <taxon>Sar</taxon>
        <taxon>Stramenopiles</taxon>
        <taxon>Ochrophyta</taxon>
        <taxon>Bacillariophyta</taxon>
        <taxon>Bacillariophyceae</taxon>
        <taxon>Bacillariophycidae</taxon>
        <taxon>Naviculales</taxon>
        <taxon>Naviculaceae</taxon>
        <taxon>Seminavis</taxon>
    </lineage>
</organism>
<name>A0A9N8HRX2_9STRA</name>
<feature type="compositionally biased region" description="Gly residues" evidence="1">
    <location>
        <begin position="42"/>
        <end position="51"/>
    </location>
</feature>
<evidence type="ECO:0000313" key="3">
    <source>
        <dbReference type="EMBL" id="CAB9525143.1"/>
    </source>
</evidence>
<comment type="caution">
    <text evidence="3">The sequence shown here is derived from an EMBL/GenBank/DDBJ whole genome shotgun (WGS) entry which is preliminary data.</text>
</comment>
<dbReference type="Pfam" id="PF25192">
    <property type="entry name" value="DiatomPyrShell"/>
    <property type="match status" value="1"/>
</dbReference>
<dbReference type="OrthoDB" id="35968at2759"/>
<reference evidence="3" key="1">
    <citation type="submission" date="2020-06" db="EMBL/GenBank/DDBJ databases">
        <authorList>
            <consortium name="Plant Systems Biology data submission"/>
        </authorList>
    </citation>
    <scope>NUCLEOTIDE SEQUENCE</scope>
    <source>
        <strain evidence="3">D6</strain>
    </source>
</reference>
<dbReference type="AlphaFoldDB" id="A0A9N8HRX2"/>
<evidence type="ECO:0000256" key="1">
    <source>
        <dbReference type="SAM" id="MobiDB-lite"/>
    </source>
</evidence>
<accession>A0A9N8HRX2</accession>
<feature type="region of interest" description="Disordered" evidence="1">
    <location>
        <begin position="33"/>
        <end position="59"/>
    </location>
</feature>
<proteinExistence type="predicted"/>
<evidence type="ECO:0000313" key="4">
    <source>
        <dbReference type="Proteomes" id="UP001153069"/>
    </source>
</evidence>
<dbReference type="InterPro" id="IPR057491">
    <property type="entry name" value="DiatomPyrShell"/>
</dbReference>
<feature type="chain" id="PRO_5040255130" evidence="2">
    <location>
        <begin position="19"/>
        <end position="333"/>
    </location>
</feature>
<gene>
    <name evidence="3" type="ORF">SEMRO_1636_G287570.1</name>
</gene>
<dbReference type="EMBL" id="CAICTM010001634">
    <property type="protein sequence ID" value="CAB9525143.1"/>
    <property type="molecule type" value="Genomic_DNA"/>
</dbReference>
<keyword evidence="2" id="KW-0732">Signal</keyword>
<evidence type="ECO:0000256" key="2">
    <source>
        <dbReference type="SAM" id="SignalP"/>
    </source>
</evidence>
<protein>
    <submittedName>
        <fullName evidence="3">Uncharacterized protein</fullName>
    </submittedName>
</protein>
<keyword evidence="4" id="KW-1185">Reference proteome</keyword>
<dbReference type="Proteomes" id="UP001153069">
    <property type="component" value="Unassembled WGS sequence"/>
</dbReference>